<keyword evidence="2" id="KW-1185">Reference proteome</keyword>
<dbReference type="EMBL" id="JABWDY010020387">
    <property type="protein sequence ID" value="KAF5193200.1"/>
    <property type="molecule type" value="Genomic_DNA"/>
</dbReference>
<protein>
    <submittedName>
        <fullName evidence="1">Uncharacterized protein</fullName>
    </submittedName>
</protein>
<dbReference type="Proteomes" id="UP000554482">
    <property type="component" value="Unassembled WGS sequence"/>
</dbReference>
<reference evidence="1 2" key="1">
    <citation type="submission" date="2020-06" db="EMBL/GenBank/DDBJ databases">
        <title>Transcriptomic and genomic resources for Thalictrum thalictroides and T. hernandezii: Facilitating candidate gene discovery in an emerging model plant lineage.</title>
        <authorList>
            <person name="Arias T."/>
            <person name="Riano-Pachon D.M."/>
            <person name="Di Stilio V.S."/>
        </authorList>
    </citation>
    <scope>NUCLEOTIDE SEQUENCE [LARGE SCALE GENOMIC DNA]</scope>
    <source>
        <strain evidence="2">cv. WT478/WT964</strain>
        <tissue evidence="1">Leaves</tissue>
    </source>
</reference>
<evidence type="ECO:0000313" key="2">
    <source>
        <dbReference type="Proteomes" id="UP000554482"/>
    </source>
</evidence>
<accession>A0A7J6W9C6</accession>
<organism evidence="1 2">
    <name type="scientific">Thalictrum thalictroides</name>
    <name type="common">Rue-anemone</name>
    <name type="synonym">Anemone thalictroides</name>
    <dbReference type="NCBI Taxonomy" id="46969"/>
    <lineage>
        <taxon>Eukaryota</taxon>
        <taxon>Viridiplantae</taxon>
        <taxon>Streptophyta</taxon>
        <taxon>Embryophyta</taxon>
        <taxon>Tracheophyta</taxon>
        <taxon>Spermatophyta</taxon>
        <taxon>Magnoliopsida</taxon>
        <taxon>Ranunculales</taxon>
        <taxon>Ranunculaceae</taxon>
        <taxon>Thalictroideae</taxon>
        <taxon>Thalictrum</taxon>
    </lineage>
</organism>
<gene>
    <name evidence="1" type="ORF">FRX31_017213</name>
</gene>
<sequence length="80" mass="9195">MFIPGLANTPNWPSHVTLQPNLKPLPKVLSNVLRAWGEECSNLFLNNGISFRYKRAYILQASFKIGKFSKVLLTERSLYR</sequence>
<comment type="caution">
    <text evidence="1">The sequence shown here is derived from an EMBL/GenBank/DDBJ whole genome shotgun (WGS) entry which is preliminary data.</text>
</comment>
<proteinExistence type="predicted"/>
<feature type="non-terminal residue" evidence="1">
    <location>
        <position position="80"/>
    </location>
</feature>
<name>A0A7J6W9C6_THATH</name>
<evidence type="ECO:0000313" key="1">
    <source>
        <dbReference type="EMBL" id="KAF5193200.1"/>
    </source>
</evidence>
<dbReference type="AlphaFoldDB" id="A0A7J6W9C6"/>